<dbReference type="Proteomes" id="UP000887578">
    <property type="component" value="Unplaced"/>
</dbReference>
<keyword evidence="2" id="KW-1185">Reference proteome</keyword>
<accession>A0A914PNV9</accession>
<name>A0A914PNV9_9BILA</name>
<evidence type="ECO:0000313" key="2">
    <source>
        <dbReference type="Proteomes" id="UP000887578"/>
    </source>
</evidence>
<protein>
    <recommendedName>
        <fullName evidence="1">Paraneoplastic antigen Ma-like C-terminal domain-containing protein</fullName>
    </recommendedName>
</protein>
<evidence type="ECO:0000259" key="1">
    <source>
        <dbReference type="Pfam" id="PF14893"/>
    </source>
</evidence>
<organism evidence="2 3">
    <name type="scientific">Panagrolaimus davidi</name>
    <dbReference type="NCBI Taxonomy" id="227884"/>
    <lineage>
        <taxon>Eukaryota</taxon>
        <taxon>Metazoa</taxon>
        <taxon>Ecdysozoa</taxon>
        <taxon>Nematoda</taxon>
        <taxon>Chromadorea</taxon>
        <taxon>Rhabditida</taxon>
        <taxon>Tylenchina</taxon>
        <taxon>Panagrolaimomorpha</taxon>
        <taxon>Panagrolaimoidea</taxon>
        <taxon>Panagrolaimidae</taxon>
        <taxon>Panagrolaimus</taxon>
    </lineage>
</organism>
<dbReference type="InterPro" id="IPR048270">
    <property type="entry name" value="PNMA_C"/>
</dbReference>
<evidence type="ECO:0000313" key="3">
    <source>
        <dbReference type="WBParaSite" id="PDA_v2.g20213.t1"/>
    </source>
</evidence>
<dbReference type="WBParaSite" id="PDA_v2.g20213.t1">
    <property type="protein sequence ID" value="PDA_v2.g20213.t1"/>
    <property type="gene ID" value="PDA_v2.g20213"/>
</dbReference>
<dbReference type="Pfam" id="PF14893">
    <property type="entry name" value="PNMA"/>
    <property type="match status" value="1"/>
</dbReference>
<reference evidence="3" key="1">
    <citation type="submission" date="2022-11" db="UniProtKB">
        <authorList>
            <consortium name="WormBaseParasite"/>
        </authorList>
    </citation>
    <scope>IDENTIFICATION</scope>
</reference>
<proteinExistence type="predicted"/>
<sequence length="132" mass="15223">MKLLGNKKKSIKESSKVDKAVQCDNNDPYVRVLILEKLPKFTNPSDGNFDHYLQHLQQVMKALKIDDKDKVSFLFACLQDKASEKLEQSQLLINENSSWEQTTTLLKNTFGQLKTTGNIQTLRQTKQQHDQE</sequence>
<dbReference type="AlphaFoldDB" id="A0A914PNV9"/>
<feature type="domain" description="Paraneoplastic antigen Ma-like C-terminal" evidence="1">
    <location>
        <begin position="42"/>
        <end position="131"/>
    </location>
</feature>